<dbReference type="GO" id="GO:0016491">
    <property type="term" value="F:oxidoreductase activity"/>
    <property type="evidence" value="ECO:0007669"/>
    <property type="project" value="UniProtKB-KW"/>
</dbReference>
<dbReference type="Proteomes" id="UP000242699">
    <property type="component" value="Unassembled WGS sequence"/>
</dbReference>
<dbReference type="Gene3D" id="3.30.43.10">
    <property type="entry name" value="Uridine Diphospho-n-acetylenolpyruvylglucosamine Reductase, domain 2"/>
    <property type="match status" value="1"/>
</dbReference>
<keyword evidence="2" id="KW-0274">FAD</keyword>
<dbReference type="Gene3D" id="3.30.390.50">
    <property type="entry name" value="CO dehydrogenase flavoprotein, C-terminal domain"/>
    <property type="match status" value="1"/>
</dbReference>
<accession>A0A2T2WS52</accession>
<dbReference type="SUPFAM" id="SSF56176">
    <property type="entry name" value="FAD-binding/transporter-associated domain-like"/>
    <property type="match status" value="1"/>
</dbReference>
<proteinExistence type="predicted"/>
<name>A0A2T2WS52_9FIRM</name>
<dbReference type="InterPro" id="IPR016166">
    <property type="entry name" value="FAD-bd_PCMH"/>
</dbReference>
<protein>
    <recommendedName>
        <fullName evidence="4">FAD-binding PCMH-type domain-containing protein</fullName>
    </recommendedName>
</protein>
<keyword evidence="1" id="KW-0285">Flavoprotein</keyword>
<evidence type="ECO:0000256" key="3">
    <source>
        <dbReference type="ARBA" id="ARBA00023002"/>
    </source>
</evidence>
<dbReference type="PROSITE" id="PS51387">
    <property type="entry name" value="FAD_PCMH"/>
    <property type="match status" value="1"/>
</dbReference>
<organism evidence="5 6">
    <name type="scientific">Sulfobacillus benefaciens</name>
    <dbReference type="NCBI Taxonomy" id="453960"/>
    <lineage>
        <taxon>Bacteria</taxon>
        <taxon>Bacillati</taxon>
        <taxon>Bacillota</taxon>
        <taxon>Clostridia</taxon>
        <taxon>Eubacteriales</taxon>
        <taxon>Clostridiales Family XVII. Incertae Sedis</taxon>
        <taxon>Sulfobacillus</taxon>
    </lineage>
</organism>
<dbReference type="InterPro" id="IPR036318">
    <property type="entry name" value="FAD-bd_PCMH-like_sf"/>
</dbReference>
<evidence type="ECO:0000256" key="1">
    <source>
        <dbReference type="ARBA" id="ARBA00022630"/>
    </source>
</evidence>
<comment type="caution">
    <text evidence="5">The sequence shown here is derived from an EMBL/GenBank/DDBJ whole genome shotgun (WGS) entry which is preliminary data.</text>
</comment>
<gene>
    <name evidence="5" type="ORF">C7B43_17695</name>
</gene>
<dbReference type="Pfam" id="PF03450">
    <property type="entry name" value="CO_deh_flav_C"/>
    <property type="match status" value="1"/>
</dbReference>
<feature type="domain" description="FAD-binding PCMH-type" evidence="4">
    <location>
        <begin position="1"/>
        <end position="177"/>
    </location>
</feature>
<dbReference type="InterPro" id="IPR051312">
    <property type="entry name" value="Diverse_Substr_Oxidored"/>
</dbReference>
<keyword evidence="3" id="KW-0560">Oxidoreductase</keyword>
<dbReference type="InterPro" id="IPR036683">
    <property type="entry name" value="CO_DH_flav_C_dom_sf"/>
</dbReference>
<dbReference type="InterPro" id="IPR016169">
    <property type="entry name" value="FAD-bd_PCMH_sub2"/>
</dbReference>
<dbReference type="Gene3D" id="3.30.465.10">
    <property type="match status" value="1"/>
</dbReference>
<dbReference type="InterPro" id="IPR002346">
    <property type="entry name" value="Mopterin_DH_FAD-bd"/>
</dbReference>
<dbReference type="Pfam" id="PF00941">
    <property type="entry name" value="FAD_binding_5"/>
    <property type="match status" value="1"/>
</dbReference>
<evidence type="ECO:0000256" key="2">
    <source>
        <dbReference type="ARBA" id="ARBA00022827"/>
    </source>
</evidence>
<dbReference type="InterPro" id="IPR016167">
    <property type="entry name" value="FAD-bd_PCMH_sub1"/>
</dbReference>
<dbReference type="InterPro" id="IPR005107">
    <property type="entry name" value="CO_DH_flav_C"/>
</dbReference>
<evidence type="ECO:0000313" key="6">
    <source>
        <dbReference type="Proteomes" id="UP000242699"/>
    </source>
</evidence>
<evidence type="ECO:0000313" key="5">
    <source>
        <dbReference type="EMBL" id="PSR25067.1"/>
    </source>
</evidence>
<dbReference type="SUPFAM" id="SSF55447">
    <property type="entry name" value="CO dehydrogenase flavoprotein C-terminal domain-like"/>
    <property type="match status" value="1"/>
</dbReference>
<dbReference type="PANTHER" id="PTHR42659">
    <property type="entry name" value="XANTHINE DEHYDROGENASE SUBUNIT C-RELATED"/>
    <property type="match status" value="1"/>
</dbReference>
<dbReference type="SMART" id="SM01092">
    <property type="entry name" value="CO_deh_flav_C"/>
    <property type="match status" value="1"/>
</dbReference>
<dbReference type="EMBL" id="PXYT01000061">
    <property type="protein sequence ID" value="PSR25067.1"/>
    <property type="molecule type" value="Genomic_DNA"/>
</dbReference>
<dbReference type="AlphaFoldDB" id="A0A2T2WS52"/>
<dbReference type="PANTHER" id="PTHR42659:SF2">
    <property type="entry name" value="XANTHINE DEHYDROGENASE SUBUNIT C-RELATED"/>
    <property type="match status" value="1"/>
</dbReference>
<reference evidence="5 6" key="1">
    <citation type="journal article" date="2014" name="BMC Genomics">
        <title>Comparison of environmental and isolate Sulfobacillus genomes reveals diverse carbon, sulfur, nitrogen, and hydrogen metabolisms.</title>
        <authorList>
            <person name="Justice N.B."/>
            <person name="Norman A."/>
            <person name="Brown C.T."/>
            <person name="Singh A."/>
            <person name="Thomas B.C."/>
            <person name="Banfield J.F."/>
        </authorList>
    </citation>
    <scope>NUCLEOTIDE SEQUENCE [LARGE SCALE GENOMIC DNA]</scope>
    <source>
        <strain evidence="5">AMDSBA1</strain>
    </source>
</reference>
<evidence type="ECO:0000259" key="4">
    <source>
        <dbReference type="PROSITE" id="PS51387"/>
    </source>
</evidence>
<sequence>MKPALFDYFRPQNLPEALSLLDEFGTDAKILAGGQSLIPLMNMRLAQPRIIIDINGIAEIGQIREKAEALEVGALVRQRALARYVHTDGMWELLRLGMAHIGHPQTRNQGTVGGSIAHADPSAELPLLFLTMDGEAEIASLRGNRKVPAEQFFQFVFSTVIQPHELLRAVHWKRPASKTAGFGFYEFSRRAGDFAMAAAAAIVEIDAQRRFTSIRLGLGGVGPTPVLVQGGDMLYGRTWSDNLIGSWLEDVTKGLDPPQDLAANPDFRRRLAGAAAHKSLFSAYQSANGKWEGRTHE</sequence>
<dbReference type="GO" id="GO:0071949">
    <property type="term" value="F:FAD binding"/>
    <property type="evidence" value="ECO:0007669"/>
    <property type="project" value="InterPro"/>
</dbReference>